<evidence type="ECO:0000256" key="1">
    <source>
        <dbReference type="SAM" id="SignalP"/>
    </source>
</evidence>
<reference evidence="3" key="1">
    <citation type="submission" date="2016-10" db="EMBL/GenBank/DDBJ databases">
        <authorList>
            <person name="de Groot N.N."/>
        </authorList>
    </citation>
    <scope>NUCLEOTIDE SEQUENCE [LARGE SCALE GENOMIC DNA]</scope>
    <source>
        <strain evidence="3">ATCC 43154</strain>
    </source>
</reference>
<organism evidence="3 4">
    <name type="scientific">Rugamonas rubra</name>
    <dbReference type="NCBI Taxonomy" id="758825"/>
    <lineage>
        <taxon>Bacteria</taxon>
        <taxon>Pseudomonadati</taxon>
        <taxon>Pseudomonadota</taxon>
        <taxon>Betaproteobacteria</taxon>
        <taxon>Burkholderiales</taxon>
        <taxon>Oxalobacteraceae</taxon>
        <taxon>Telluria group</taxon>
        <taxon>Rugamonas</taxon>
    </lineage>
</organism>
<dbReference type="InterPro" id="IPR014263">
    <property type="entry name" value="Methanolan_biosynth_EpsI"/>
</dbReference>
<keyword evidence="1" id="KW-0732">Signal</keyword>
<dbReference type="STRING" id="758825.SAMN02982985_01743"/>
<sequence length="228" mass="25592">MKKTVVASMVMCLLMVSSAGLSKIVAPTNKMADRRDKLQLDTMIPATFADWRVDDTIVPLQVDPDTQARLDRIYNQTLSRTYVNRNGDRVMLSMAYGGDQGDSMGVHRPEVCYASQGFEIKQDQFVSLDTSYGVLPVKRLLAVSGNRSEPITYWITIGDKMTRPDFQQRLQRLRYGLEGTVPDGMLVRVSTIDTDVNRAYGVQAQFVQALLDNIKSKDRTRLIGTFNG</sequence>
<keyword evidence="4" id="KW-1185">Reference proteome</keyword>
<accession>A0A1I4KZR7</accession>
<dbReference type="OrthoDB" id="8583485at2"/>
<protein>
    <submittedName>
        <fullName evidence="3">EpsI family protein</fullName>
    </submittedName>
</protein>
<proteinExistence type="predicted"/>
<feature type="signal peptide" evidence="1">
    <location>
        <begin position="1"/>
        <end position="22"/>
    </location>
</feature>
<feature type="chain" id="PRO_5011676326" evidence="1">
    <location>
        <begin position="23"/>
        <end position="228"/>
    </location>
</feature>
<dbReference type="NCBIfam" id="NF045609">
    <property type="entry name" value="EpsI_type_B"/>
    <property type="match status" value="1"/>
</dbReference>
<dbReference type="Proteomes" id="UP000199470">
    <property type="component" value="Unassembled WGS sequence"/>
</dbReference>
<name>A0A1I4KZR7_9BURK</name>
<dbReference type="RefSeq" id="WP_093386384.1">
    <property type="nucleotide sequence ID" value="NZ_FOTW01000008.1"/>
</dbReference>
<feature type="domain" description="Methanolan biosynthesis EpsI" evidence="2">
    <location>
        <begin position="9"/>
        <end position="215"/>
    </location>
</feature>
<evidence type="ECO:0000313" key="4">
    <source>
        <dbReference type="Proteomes" id="UP000199470"/>
    </source>
</evidence>
<evidence type="ECO:0000313" key="3">
    <source>
        <dbReference type="EMBL" id="SFL84265.1"/>
    </source>
</evidence>
<dbReference type="InterPro" id="IPR054653">
    <property type="entry name" value="EpsI_type_B_pred"/>
</dbReference>
<evidence type="ECO:0000259" key="2">
    <source>
        <dbReference type="Pfam" id="PF11984"/>
    </source>
</evidence>
<dbReference type="Pfam" id="PF11984">
    <property type="entry name" value="DUF3485"/>
    <property type="match status" value="1"/>
</dbReference>
<gene>
    <name evidence="3" type="ORF">SAMN02982985_01743</name>
</gene>
<dbReference type="AlphaFoldDB" id="A0A1I4KZR7"/>
<dbReference type="NCBIfam" id="TIGR02914">
    <property type="entry name" value="EpsI_fam"/>
    <property type="match status" value="1"/>
</dbReference>
<dbReference type="EMBL" id="FOTW01000008">
    <property type="protein sequence ID" value="SFL84265.1"/>
    <property type="molecule type" value="Genomic_DNA"/>
</dbReference>